<dbReference type="AlphaFoldDB" id="A0A8J3M868"/>
<accession>A0A8J3M868</accession>
<reference evidence="1" key="1">
    <citation type="journal article" date="2014" name="Int. J. Syst. Evol. Microbiol.">
        <title>Complete genome sequence of Corynebacterium casei LMG S-19264T (=DSM 44701T), isolated from a smear-ripened cheese.</title>
        <authorList>
            <consortium name="US DOE Joint Genome Institute (JGI-PGF)"/>
            <person name="Walter F."/>
            <person name="Albersmeier A."/>
            <person name="Kalinowski J."/>
            <person name="Ruckert C."/>
        </authorList>
    </citation>
    <scope>NUCLEOTIDE SEQUENCE</scope>
    <source>
        <strain evidence="1">KCTC 42650</strain>
    </source>
</reference>
<dbReference type="RefSeq" id="WP_189680416.1">
    <property type="nucleotide sequence ID" value="NZ_BNCJ01000006.1"/>
</dbReference>
<organism evidence="1 2">
    <name type="scientific">Seohaeicola zhoushanensis</name>
    <dbReference type="NCBI Taxonomy" id="1569283"/>
    <lineage>
        <taxon>Bacteria</taxon>
        <taxon>Pseudomonadati</taxon>
        <taxon>Pseudomonadota</taxon>
        <taxon>Alphaproteobacteria</taxon>
        <taxon>Rhodobacterales</taxon>
        <taxon>Roseobacteraceae</taxon>
        <taxon>Seohaeicola</taxon>
    </lineage>
</organism>
<dbReference type="Proteomes" id="UP000626220">
    <property type="component" value="Unassembled WGS sequence"/>
</dbReference>
<proteinExistence type="predicted"/>
<evidence type="ECO:0000313" key="1">
    <source>
        <dbReference type="EMBL" id="GHF52320.1"/>
    </source>
</evidence>
<protein>
    <submittedName>
        <fullName evidence="1">Uncharacterized protein</fullName>
    </submittedName>
</protein>
<keyword evidence="2" id="KW-1185">Reference proteome</keyword>
<sequence>MALEMNAYFVTNLSLGDLLALLEKSGEFTIEGDAAHGLGAVAVSDICSEADQEMVEASAGVVPTAEIQIRIQETEPAGADRLLLKLLARIMSERDMDGAVIFGSGGVAFTRQGREFFVSPDIEGTIGHGDFMLPTVIHTKTF</sequence>
<reference evidence="1" key="2">
    <citation type="submission" date="2020-09" db="EMBL/GenBank/DDBJ databases">
        <authorList>
            <person name="Sun Q."/>
            <person name="Kim S."/>
        </authorList>
    </citation>
    <scope>NUCLEOTIDE SEQUENCE</scope>
    <source>
        <strain evidence="1">KCTC 42650</strain>
    </source>
</reference>
<gene>
    <name evidence="1" type="ORF">GCM10017056_24810</name>
</gene>
<evidence type="ECO:0000313" key="2">
    <source>
        <dbReference type="Proteomes" id="UP000626220"/>
    </source>
</evidence>
<name>A0A8J3M868_9RHOB</name>
<comment type="caution">
    <text evidence="1">The sequence shown here is derived from an EMBL/GenBank/DDBJ whole genome shotgun (WGS) entry which is preliminary data.</text>
</comment>
<dbReference type="EMBL" id="BNCJ01000006">
    <property type="protein sequence ID" value="GHF52320.1"/>
    <property type="molecule type" value="Genomic_DNA"/>
</dbReference>